<accession>A0A1F2WJ69</accession>
<dbReference type="InterPro" id="IPR012165">
    <property type="entry name" value="Cyt_c3_hydrogenase_gsu"/>
</dbReference>
<dbReference type="GO" id="GO:0046872">
    <property type="term" value="F:metal ion binding"/>
    <property type="evidence" value="ECO:0007669"/>
    <property type="project" value="UniProtKB-KW"/>
</dbReference>
<comment type="caution">
    <text evidence="4">The sequence shown here is derived from an EMBL/GenBank/DDBJ whole genome shotgun (WGS) entry which is preliminary data.</text>
</comment>
<dbReference type="InterPro" id="IPR019480">
    <property type="entry name" value="Dihydroorotate_DH_Fe-S-bd"/>
</dbReference>
<dbReference type="SUPFAM" id="SSF52343">
    <property type="entry name" value="Ferredoxin reductase-like, C-terminal NADP-linked domain"/>
    <property type="match status" value="1"/>
</dbReference>
<organism evidence="4 5">
    <name type="scientific">Candidatus Solincola sediminis</name>
    <dbReference type="NCBI Taxonomy" id="1797199"/>
    <lineage>
        <taxon>Bacteria</taxon>
        <taxon>Bacillati</taxon>
        <taxon>Actinomycetota</taxon>
        <taxon>Candidatus Geothermincolia</taxon>
        <taxon>Candidatus Geothermincolales</taxon>
        <taxon>Candidatus Geothermincolaceae</taxon>
        <taxon>Candidatus Solincola</taxon>
    </lineage>
</organism>
<keyword evidence="2" id="KW-0479">Metal-binding</keyword>
<evidence type="ECO:0000259" key="3">
    <source>
        <dbReference type="PROSITE" id="PS51384"/>
    </source>
</evidence>
<dbReference type="PANTHER" id="PTHR43513">
    <property type="entry name" value="DIHYDROOROTATE DEHYDROGENASE B (NAD(+)), ELECTRON TRANSFER SUBUNIT"/>
    <property type="match status" value="1"/>
</dbReference>
<dbReference type="InterPro" id="IPR039261">
    <property type="entry name" value="FNR_nucleotide-bd"/>
</dbReference>
<dbReference type="GO" id="GO:0050660">
    <property type="term" value="F:flavin adenine dinucleotide binding"/>
    <property type="evidence" value="ECO:0007669"/>
    <property type="project" value="InterPro"/>
</dbReference>
<dbReference type="Gene3D" id="2.40.30.10">
    <property type="entry name" value="Translation factors"/>
    <property type="match status" value="1"/>
</dbReference>
<dbReference type="Pfam" id="PF00175">
    <property type="entry name" value="NAD_binding_1"/>
    <property type="match status" value="1"/>
</dbReference>
<evidence type="ECO:0000256" key="2">
    <source>
        <dbReference type="PIRSR" id="PIRSR006816-2"/>
    </source>
</evidence>
<gene>
    <name evidence="4" type="ORF">A2Y75_06930</name>
</gene>
<dbReference type="Gene3D" id="3.40.50.80">
    <property type="entry name" value="Nucleotide-binding domain of ferredoxin-NADP reductase (FNR) module"/>
    <property type="match status" value="1"/>
</dbReference>
<feature type="binding site" evidence="1">
    <location>
        <begin position="62"/>
        <end position="64"/>
    </location>
    <ligand>
        <name>FAD</name>
        <dbReference type="ChEBI" id="CHEBI:57692"/>
    </ligand>
</feature>
<keyword evidence="2" id="KW-0411">Iron-sulfur</keyword>
<evidence type="ECO:0000313" key="4">
    <source>
        <dbReference type="EMBL" id="OFW56892.1"/>
    </source>
</evidence>
<keyword evidence="1" id="KW-0285">Flavoprotein</keyword>
<evidence type="ECO:0000313" key="5">
    <source>
        <dbReference type="Proteomes" id="UP000177876"/>
    </source>
</evidence>
<dbReference type="CDD" id="cd06219">
    <property type="entry name" value="DHOD_e_trans_like1"/>
    <property type="match status" value="1"/>
</dbReference>
<keyword evidence="1" id="KW-0274">FAD</keyword>
<dbReference type="InterPro" id="IPR017927">
    <property type="entry name" value="FAD-bd_FR_type"/>
</dbReference>
<dbReference type="Pfam" id="PF10418">
    <property type="entry name" value="DHODB_Fe-S_bind"/>
    <property type="match status" value="1"/>
</dbReference>
<comment type="cofactor">
    <cofactor evidence="2">
        <name>[2Fe-2S] cluster</name>
        <dbReference type="ChEBI" id="CHEBI:190135"/>
    </cofactor>
    <text evidence="2">Binds 1 [2Fe-2S] cluster per subunit.</text>
</comment>
<dbReference type="GO" id="GO:0016491">
    <property type="term" value="F:oxidoreductase activity"/>
    <property type="evidence" value="ECO:0007669"/>
    <property type="project" value="InterPro"/>
</dbReference>
<dbReference type="NCBIfam" id="NF004862">
    <property type="entry name" value="PRK06222.1"/>
    <property type="match status" value="1"/>
</dbReference>
<feature type="domain" description="FAD-binding FR-type" evidence="3">
    <location>
        <begin position="1"/>
        <end position="95"/>
    </location>
</feature>
<reference evidence="4 5" key="1">
    <citation type="journal article" date="2016" name="Nat. Commun.">
        <title>Thousands of microbial genomes shed light on interconnected biogeochemical processes in an aquifer system.</title>
        <authorList>
            <person name="Anantharaman K."/>
            <person name="Brown C.T."/>
            <person name="Hug L.A."/>
            <person name="Sharon I."/>
            <person name="Castelle C.J."/>
            <person name="Probst A.J."/>
            <person name="Thomas B.C."/>
            <person name="Singh A."/>
            <person name="Wilkins M.J."/>
            <person name="Karaoz U."/>
            <person name="Brodie E.L."/>
            <person name="Williams K.H."/>
            <person name="Hubbard S.S."/>
            <person name="Banfield J.F."/>
        </authorList>
    </citation>
    <scope>NUCLEOTIDE SEQUENCE [LARGE SCALE GENOMIC DNA]</scope>
</reference>
<dbReference type="InterPro" id="IPR017938">
    <property type="entry name" value="Riboflavin_synthase-like_b-brl"/>
</dbReference>
<keyword evidence="2" id="KW-0408">Iron</keyword>
<protein>
    <submittedName>
        <fullName evidence="4">Ferredoxin-NADP reductase</fullName>
    </submittedName>
</protein>
<dbReference type="STRING" id="1797197.A2Y75_06930"/>
<feature type="binding site" evidence="2">
    <location>
        <position position="221"/>
    </location>
    <ligand>
        <name>[2Fe-2S] cluster</name>
        <dbReference type="ChEBI" id="CHEBI:190135"/>
    </ligand>
</feature>
<dbReference type="PIRSF" id="PIRSF006816">
    <property type="entry name" value="Cyc3_hyd_g"/>
    <property type="match status" value="1"/>
</dbReference>
<comment type="cofactor">
    <cofactor evidence="1">
        <name>FAD</name>
        <dbReference type="ChEBI" id="CHEBI:57692"/>
    </cofactor>
    <text evidence="1">Binds 1 FAD per subunit.</text>
</comment>
<dbReference type="GO" id="GO:0051537">
    <property type="term" value="F:2 iron, 2 sulfur cluster binding"/>
    <property type="evidence" value="ECO:0007669"/>
    <property type="project" value="UniProtKB-KW"/>
</dbReference>
<sequence>MFKVLKRQNIAEAVYSVHLEAPQIASRASAGQFVILRIDEKGERFPLTLCDWSPDEGWIRLIFQVVGASTHKLGRIEEGKGMLDLVGPLGRPAEITTCGHAVCVGGGVGIAAIHPICRELRRAGNRVTSILGARTGDLVILEDEMAAVSDKVIVATDDGSKGIKGRVTWALEEFLKSERADLVIAIGPAIMMKYTSAVTREFEVPTRVSLNSIMLDGTGMCGTCRVEVGGQTRFACVDGPEFDGHQVDWNLLLSRLSQYLGEEEISRRLAR</sequence>
<proteinExistence type="predicted"/>
<dbReference type="InterPro" id="IPR001433">
    <property type="entry name" value="OxRdtase_FAD/NAD-bd"/>
</dbReference>
<dbReference type="PROSITE" id="PS51384">
    <property type="entry name" value="FAD_FR"/>
    <property type="match status" value="1"/>
</dbReference>
<evidence type="ECO:0000256" key="1">
    <source>
        <dbReference type="PIRSR" id="PIRSR006816-1"/>
    </source>
</evidence>
<name>A0A1F2WJ69_9ACTN</name>
<feature type="binding site" evidence="2">
    <location>
        <position position="224"/>
    </location>
    <ligand>
        <name>[2Fe-2S] cluster</name>
        <dbReference type="ChEBI" id="CHEBI:190135"/>
    </ligand>
</feature>
<feature type="binding site" evidence="2">
    <location>
        <position position="236"/>
    </location>
    <ligand>
        <name>[2Fe-2S] cluster</name>
        <dbReference type="ChEBI" id="CHEBI:190135"/>
    </ligand>
</feature>
<keyword evidence="2" id="KW-0001">2Fe-2S</keyword>
<dbReference type="GO" id="GO:0006221">
    <property type="term" value="P:pyrimidine nucleotide biosynthetic process"/>
    <property type="evidence" value="ECO:0007669"/>
    <property type="project" value="InterPro"/>
</dbReference>
<dbReference type="SUPFAM" id="SSF63380">
    <property type="entry name" value="Riboflavin synthase domain-like"/>
    <property type="match status" value="1"/>
</dbReference>
<dbReference type="AlphaFoldDB" id="A0A1F2WJ69"/>
<dbReference type="InterPro" id="IPR050353">
    <property type="entry name" value="PyrK_electron_transfer"/>
</dbReference>
<dbReference type="Proteomes" id="UP000177876">
    <property type="component" value="Unassembled WGS sequence"/>
</dbReference>
<dbReference type="EMBL" id="MELK01000040">
    <property type="protein sequence ID" value="OFW56892.1"/>
    <property type="molecule type" value="Genomic_DNA"/>
</dbReference>
<dbReference type="PANTHER" id="PTHR43513:SF3">
    <property type="entry name" value="DIHYDROOROTATE DEHYDROGENASE B (NAD(+)), ELECTRON TRANSFER SUBUNIT-RELATED"/>
    <property type="match status" value="1"/>
</dbReference>